<accession>A0A931A3L9</accession>
<sequence length="124" mass="13421">MRCLIVDDNDHFLQAARGLLEREGITVVGVSSTSAEAMERFGECRPDVTLIDVQLGEECGFELARRLAGQRAEGPSNVILISAYSESDFSDLIAQSTALAFLSKSDLSAEAIHAILRRADHKGV</sequence>
<reference evidence="4" key="1">
    <citation type="submission" date="2020-11" db="EMBL/GenBank/DDBJ databases">
        <title>Whole-genome analyses of Nonomuraea sp. K274.</title>
        <authorList>
            <person name="Veyisoglu A."/>
        </authorList>
    </citation>
    <scope>NUCLEOTIDE SEQUENCE</scope>
    <source>
        <strain evidence="4">K274</strain>
    </source>
</reference>
<evidence type="ECO:0000313" key="5">
    <source>
        <dbReference type="Proteomes" id="UP000605361"/>
    </source>
</evidence>
<keyword evidence="1 2" id="KW-0597">Phosphoprotein</keyword>
<dbReference type="InterPro" id="IPR011006">
    <property type="entry name" value="CheY-like_superfamily"/>
</dbReference>
<dbReference type="PROSITE" id="PS50110">
    <property type="entry name" value="RESPONSE_REGULATORY"/>
    <property type="match status" value="1"/>
</dbReference>
<dbReference type="InterPro" id="IPR001789">
    <property type="entry name" value="Sig_transdc_resp-reg_receiver"/>
</dbReference>
<feature type="domain" description="Response regulatory" evidence="3">
    <location>
        <begin position="2"/>
        <end position="119"/>
    </location>
</feature>
<feature type="modified residue" description="4-aspartylphosphate" evidence="2">
    <location>
        <position position="52"/>
    </location>
</feature>
<dbReference type="SMART" id="SM00448">
    <property type="entry name" value="REC"/>
    <property type="match status" value="1"/>
</dbReference>
<evidence type="ECO:0000313" key="4">
    <source>
        <dbReference type="EMBL" id="MBF8184380.1"/>
    </source>
</evidence>
<dbReference type="Pfam" id="PF00072">
    <property type="entry name" value="Response_reg"/>
    <property type="match status" value="1"/>
</dbReference>
<dbReference type="AlphaFoldDB" id="A0A931A3L9"/>
<dbReference type="EMBL" id="JADOGI010000002">
    <property type="protein sequence ID" value="MBF8184380.1"/>
    <property type="molecule type" value="Genomic_DNA"/>
</dbReference>
<protein>
    <submittedName>
        <fullName evidence="4">Response regulator transcription factor</fullName>
    </submittedName>
</protein>
<organism evidence="4 5">
    <name type="scientific">Nonomuraea cypriaca</name>
    <dbReference type="NCBI Taxonomy" id="1187855"/>
    <lineage>
        <taxon>Bacteria</taxon>
        <taxon>Bacillati</taxon>
        <taxon>Actinomycetota</taxon>
        <taxon>Actinomycetes</taxon>
        <taxon>Streptosporangiales</taxon>
        <taxon>Streptosporangiaceae</taxon>
        <taxon>Nonomuraea</taxon>
    </lineage>
</organism>
<keyword evidence="5" id="KW-1185">Reference proteome</keyword>
<evidence type="ECO:0000256" key="2">
    <source>
        <dbReference type="PROSITE-ProRule" id="PRU00169"/>
    </source>
</evidence>
<evidence type="ECO:0000259" key="3">
    <source>
        <dbReference type="PROSITE" id="PS50110"/>
    </source>
</evidence>
<dbReference type="InterPro" id="IPR050595">
    <property type="entry name" value="Bact_response_regulator"/>
</dbReference>
<evidence type="ECO:0000256" key="1">
    <source>
        <dbReference type="ARBA" id="ARBA00022553"/>
    </source>
</evidence>
<gene>
    <name evidence="4" type="ORF">ITP53_01170</name>
</gene>
<dbReference type="PANTHER" id="PTHR44591">
    <property type="entry name" value="STRESS RESPONSE REGULATOR PROTEIN 1"/>
    <property type="match status" value="1"/>
</dbReference>
<dbReference type="GO" id="GO:0000160">
    <property type="term" value="P:phosphorelay signal transduction system"/>
    <property type="evidence" value="ECO:0007669"/>
    <property type="project" value="InterPro"/>
</dbReference>
<dbReference type="Proteomes" id="UP000605361">
    <property type="component" value="Unassembled WGS sequence"/>
</dbReference>
<dbReference type="Gene3D" id="3.40.50.2300">
    <property type="match status" value="1"/>
</dbReference>
<dbReference type="RefSeq" id="WP_195893362.1">
    <property type="nucleotide sequence ID" value="NZ_JADOGI010000002.1"/>
</dbReference>
<dbReference type="SUPFAM" id="SSF52172">
    <property type="entry name" value="CheY-like"/>
    <property type="match status" value="1"/>
</dbReference>
<dbReference type="InterPro" id="IPR058245">
    <property type="entry name" value="NreC/VraR/RcsB-like_REC"/>
</dbReference>
<comment type="caution">
    <text evidence="4">The sequence shown here is derived from an EMBL/GenBank/DDBJ whole genome shotgun (WGS) entry which is preliminary data.</text>
</comment>
<name>A0A931A3L9_9ACTN</name>
<dbReference type="PANTHER" id="PTHR44591:SF3">
    <property type="entry name" value="RESPONSE REGULATORY DOMAIN-CONTAINING PROTEIN"/>
    <property type="match status" value="1"/>
</dbReference>
<dbReference type="CDD" id="cd17535">
    <property type="entry name" value="REC_NarL-like"/>
    <property type="match status" value="1"/>
</dbReference>
<proteinExistence type="predicted"/>